<keyword evidence="3" id="KW-1133">Transmembrane helix</keyword>
<dbReference type="CDD" id="cd07341">
    <property type="entry name" value="M56_BlaR1_MecR1_like"/>
    <property type="match status" value="1"/>
</dbReference>
<keyword evidence="3" id="KW-0472">Membrane</keyword>
<feature type="coiled-coil region" evidence="1">
    <location>
        <begin position="579"/>
        <end position="613"/>
    </location>
</feature>
<name>A0A1U7CX87_9BACT</name>
<sequence length="689" mass="76484">MRTALTNALSASMLAMAVAAVGLILSRRPAILHCLWLIVLVKLLAPPMLEVPLMNPDTAEPLLEAEAASLMIAFDPADQASEAYPPLIFAAEPFETDEPIEIVPDEPAASAPWVEPATLWGLLGVAWLVGSLTTSTLAVVRVRRFQRLLRSAEPAEPEVEDEVAALAYRMGIHRPPAVVFIDGRLTPLLWAVGRPRLVIPRELWKGLDARRRTLLLTHELAHLKRGDHWLRLFELAVTIAYWWLPVVWWVRRALRDVEEQCCDAWVVWMFPDEARTYAETLLDTVDFLNPVAQSEPLLASGFGKVHHLRRRLTMVMLGTTPRTLGWSGTLGALALAGVLLPMSPTWAQKADAPPEANDAKPTTSDDFFITVSADEAAEGALIGKLDANRNGQDDRKDALVLSEYLGDLFLAESDDDKKSDDAKPGEAKKTEEIRVIVRGSDSPKQRAEAIQKTIERLTVRIKEIESKQPDNEATERQIKALKSAVERLQKVAKVPVQAKAHAVSVDVKPIERVIVARRPDIVTGRREIITDNVKGGTVTIREDGGDGKPSEVTIVSDDGTVKADSFDIEFKAKGDPKQTEEARKQIEEARKHVAELSKEVAAKQKQLGEAHRKLAELQGFGRPSAITFRADPRLQGKPLGRINLSRPDRPEQKDDARLDSLEQKLTKVLDELQSLKKQKAEREEHGERR</sequence>
<keyword evidence="6" id="KW-1185">Reference proteome</keyword>
<protein>
    <submittedName>
        <fullName evidence="5">Regulatory protein BlaR1</fullName>
    </submittedName>
</protein>
<dbReference type="Gene3D" id="3.30.2010.10">
    <property type="entry name" value="Metalloproteases ('zincins'), catalytic domain"/>
    <property type="match status" value="1"/>
</dbReference>
<feature type="compositionally biased region" description="Basic and acidic residues" evidence="2">
    <location>
        <begin position="646"/>
        <end position="657"/>
    </location>
</feature>
<feature type="domain" description="Peptidase M56" evidence="4">
    <location>
        <begin position="5"/>
        <end position="315"/>
    </location>
</feature>
<keyword evidence="1" id="KW-0175">Coiled coil</keyword>
<evidence type="ECO:0000256" key="1">
    <source>
        <dbReference type="SAM" id="Coils"/>
    </source>
</evidence>
<dbReference type="PANTHER" id="PTHR34978:SF3">
    <property type="entry name" value="SLR0241 PROTEIN"/>
    <property type="match status" value="1"/>
</dbReference>
<accession>A0A1U7CX87</accession>
<proteinExistence type="predicted"/>
<evidence type="ECO:0000256" key="3">
    <source>
        <dbReference type="SAM" id="Phobius"/>
    </source>
</evidence>
<dbReference type="Pfam" id="PF05569">
    <property type="entry name" value="Peptidase_M56"/>
    <property type="match status" value="1"/>
</dbReference>
<keyword evidence="3" id="KW-0812">Transmembrane</keyword>
<dbReference type="KEGG" id="pbor:BSF38_05064"/>
<dbReference type="InterPro" id="IPR052173">
    <property type="entry name" value="Beta-lactam_resp_regulator"/>
</dbReference>
<evidence type="ECO:0000313" key="6">
    <source>
        <dbReference type="Proteomes" id="UP000186309"/>
    </source>
</evidence>
<dbReference type="STRING" id="1387353.BSF38_05064"/>
<feature type="transmembrane region" description="Helical" evidence="3">
    <location>
        <begin position="119"/>
        <end position="140"/>
    </location>
</feature>
<feature type="coiled-coil region" evidence="1">
    <location>
        <begin position="658"/>
        <end position="685"/>
    </location>
</feature>
<feature type="region of interest" description="Disordered" evidence="2">
    <location>
        <begin position="626"/>
        <end position="657"/>
    </location>
</feature>
<evidence type="ECO:0000313" key="5">
    <source>
        <dbReference type="EMBL" id="APW63493.1"/>
    </source>
</evidence>
<feature type="coiled-coil region" evidence="1">
    <location>
        <begin position="447"/>
        <end position="491"/>
    </location>
</feature>
<feature type="transmembrane region" description="Helical" evidence="3">
    <location>
        <begin position="30"/>
        <end position="49"/>
    </location>
</feature>
<feature type="transmembrane region" description="Helical" evidence="3">
    <location>
        <begin position="6"/>
        <end position="25"/>
    </location>
</feature>
<evidence type="ECO:0000259" key="4">
    <source>
        <dbReference type="Pfam" id="PF05569"/>
    </source>
</evidence>
<gene>
    <name evidence="5" type="primary">blaR1_9</name>
    <name evidence="5" type="ORF">BSF38_05064</name>
</gene>
<dbReference type="AlphaFoldDB" id="A0A1U7CX87"/>
<reference evidence="6" key="1">
    <citation type="submission" date="2016-12" db="EMBL/GenBank/DDBJ databases">
        <title>Comparative genomics of four Isosphaeraceae planctomycetes: a common pool of plasmids and glycoside hydrolase genes.</title>
        <authorList>
            <person name="Ivanova A."/>
        </authorList>
    </citation>
    <scope>NUCLEOTIDE SEQUENCE [LARGE SCALE GENOMIC DNA]</scope>
    <source>
        <strain evidence="6">PX4</strain>
    </source>
</reference>
<dbReference type="EMBL" id="CP019082">
    <property type="protein sequence ID" value="APW63493.1"/>
    <property type="molecule type" value="Genomic_DNA"/>
</dbReference>
<organism evidence="5 6">
    <name type="scientific">Paludisphaera borealis</name>
    <dbReference type="NCBI Taxonomy" id="1387353"/>
    <lineage>
        <taxon>Bacteria</taxon>
        <taxon>Pseudomonadati</taxon>
        <taxon>Planctomycetota</taxon>
        <taxon>Planctomycetia</taxon>
        <taxon>Isosphaerales</taxon>
        <taxon>Isosphaeraceae</taxon>
        <taxon>Paludisphaera</taxon>
    </lineage>
</organism>
<feature type="transmembrane region" description="Helical" evidence="3">
    <location>
        <begin position="232"/>
        <end position="250"/>
    </location>
</feature>
<dbReference type="PANTHER" id="PTHR34978">
    <property type="entry name" value="POSSIBLE SENSOR-TRANSDUCER PROTEIN BLAR"/>
    <property type="match status" value="1"/>
</dbReference>
<dbReference type="Proteomes" id="UP000186309">
    <property type="component" value="Chromosome"/>
</dbReference>
<dbReference type="InterPro" id="IPR008756">
    <property type="entry name" value="Peptidase_M56"/>
</dbReference>
<evidence type="ECO:0000256" key="2">
    <source>
        <dbReference type="SAM" id="MobiDB-lite"/>
    </source>
</evidence>